<comment type="caution">
    <text evidence="7">The sequence shown here is derived from an EMBL/GenBank/DDBJ whole genome shotgun (WGS) entry which is preliminary data.</text>
</comment>
<protein>
    <submittedName>
        <fullName evidence="7">ABC transporter permease subunit</fullName>
    </submittedName>
</protein>
<dbReference type="Proteomes" id="UP000483286">
    <property type="component" value="Unassembled WGS sequence"/>
</dbReference>
<keyword evidence="2 5" id="KW-0812">Transmembrane</keyword>
<evidence type="ECO:0000259" key="6">
    <source>
        <dbReference type="Pfam" id="PF00528"/>
    </source>
</evidence>
<feature type="transmembrane region" description="Helical" evidence="5">
    <location>
        <begin position="51"/>
        <end position="73"/>
    </location>
</feature>
<comment type="subcellular location">
    <subcellularLocation>
        <location evidence="1">Membrane</location>
        <topology evidence="1">Multi-pass membrane protein</topology>
    </subcellularLocation>
</comment>
<evidence type="ECO:0000256" key="1">
    <source>
        <dbReference type="ARBA" id="ARBA00004141"/>
    </source>
</evidence>
<reference evidence="7 8" key="1">
    <citation type="submission" date="2019-12" db="EMBL/GenBank/DDBJ databases">
        <title>Deinococcus sp. HMF7620 Genome sequencing and assembly.</title>
        <authorList>
            <person name="Kang H."/>
            <person name="Kim H."/>
            <person name="Joh K."/>
        </authorList>
    </citation>
    <scope>NUCLEOTIDE SEQUENCE [LARGE SCALE GENOMIC DNA]</scope>
    <source>
        <strain evidence="7 8">HMF7620</strain>
    </source>
</reference>
<dbReference type="RefSeq" id="WP_157457383.1">
    <property type="nucleotide sequence ID" value="NZ_WQLB01000001.1"/>
</dbReference>
<evidence type="ECO:0000256" key="4">
    <source>
        <dbReference type="ARBA" id="ARBA00023136"/>
    </source>
</evidence>
<keyword evidence="4 5" id="KW-0472">Membrane</keyword>
<name>A0A7C9M6A2_9DEIO</name>
<evidence type="ECO:0000313" key="7">
    <source>
        <dbReference type="EMBL" id="MVN85379.1"/>
    </source>
</evidence>
<feature type="transmembrane region" description="Helical" evidence="5">
    <location>
        <begin position="118"/>
        <end position="138"/>
    </location>
</feature>
<proteinExistence type="predicted"/>
<dbReference type="Pfam" id="PF00528">
    <property type="entry name" value="BPD_transp_1"/>
    <property type="match status" value="1"/>
</dbReference>
<organism evidence="7 8">
    <name type="scientific">Deinococcus arboris</name>
    <dbReference type="NCBI Taxonomy" id="2682977"/>
    <lineage>
        <taxon>Bacteria</taxon>
        <taxon>Thermotogati</taxon>
        <taxon>Deinococcota</taxon>
        <taxon>Deinococci</taxon>
        <taxon>Deinococcales</taxon>
        <taxon>Deinococcaceae</taxon>
        <taxon>Deinococcus</taxon>
    </lineage>
</organism>
<keyword evidence="8" id="KW-1185">Reference proteome</keyword>
<evidence type="ECO:0000256" key="2">
    <source>
        <dbReference type="ARBA" id="ARBA00022692"/>
    </source>
</evidence>
<evidence type="ECO:0000313" key="8">
    <source>
        <dbReference type="Proteomes" id="UP000483286"/>
    </source>
</evidence>
<gene>
    <name evidence="7" type="ORF">GO986_01180</name>
</gene>
<dbReference type="EMBL" id="WQLB01000001">
    <property type="protein sequence ID" value="MVN85379.1"/>
    <property type="molecule type" value="Genomic_DNA"/>
</dbReference>
<feature type="transmembrane region" description="Helical" evidence="5">
    <location>
        <begin position="228"/>
        <end position="249"/>
    </location>
</feature>
<evidence type="ECO:0000256" key="3">
    <source>
        <dbReference type="ARBA" id="ARBA00022989"/>
    </source>
</evidence>
<dbReference type="InterPro" id="IPR000515">
    <property type="entry name" value="MetI-like"/>
</dbReference>
<feature type="domain" description="ABC transmembrane type-1" evidence="6">
    <location>
        <begin position="73"/>
        <end position="259"/>
    </location>
</feature>
<feature type="transmembrane region" description="Helical" evidence="5">
    <location>
        <begin position="80"/>
        <end position="106"/>
    </location>
</feature>
<evidence type="ECO:0000256" key="5">
    <source>
        <dbReference type="SAM" id="Phobius"/>
    </source>
</evidence>
<keyword evidence="3 5" id="KW-1133">Transmembrane helix</keyword>
<dbReference type="GO" id="GO:0055085">
    <property type="term" value="P:transmembrane transport"/>
    <property type="evidence" value="ECO:0007669"/>
    <property type="project" value="InterPro"/>
</dbReference>
<dbReference type="GO" id="GO:0016020">
    <property type="term" value="C:membrane"/>
    <property type="evidence" value="ECO:0007669"/>
    <property type="project" value="UniProtKB-SubCell"/>
</dbReference>
<sequence length="264" mass="27803">MRLGLLALLGWHAVLVIGVQRHLPLPERLLTYPATLMAGLSPEVLPAVAEAALLSGTYLLGGLALAWVLAAGLRRAPLGLLWLLETVPPFLLLLLGVALGLAVTLWRGWDFPLTPWSPLMLTFIVASLAWPVAARAAVQTRAAYLEALAADHSRTARAMGLPEGQIQRRALGVARPVQATTLAGDALGLTLSLTILEGLLHFPGLGDTVSLAVQGQFSESGQLEGDRLMVFSSSLLALLMLGGLGHVILRGVAARLDPRPVGAE</sequence>
<accession>A0A7C9M6A2</accession>
<dbReference type="AlphaFoldDB" id="A0A7C9M6A2"/>